<accession>A0A1R1Y9A6</accession>
<proteinExistence type="predicted"/>
<protein>
    <submittedName>
        <fullName evidence="2">Uncharacterized protein</fullName>
    </submittedName>
</protein>
<dbReference type="Proteomes" id="UP000187429">
    <property type="component" value="Unassembled WGS sequence"/>
</dbReference>
<feature type="compositionally biased region" description="Polar residues" evidence="1">
    <location>
        <begin position="665"/>
        <end position="680"/>
    </location>
</feature>
<gene>
    <name evidence="2" type="ORF">AYI69_g4943</name>
</gene>
<dbReference type="EMBL" id="LSSM01002011">
    <property type="protein sequence ID" value="OMJ23507.1"/>
    <property type="molecule type" value="Genomic_DNA"/>
</dbReference>
<organism evidence="2 3">
    <name type="scientific">Smittium culicis</name>
    <dbReference type="NCBI Taxonomy" id="133412"/>
    <lineage>
        <taxon>Eukaryota</taxon>
        <taxon>Fungi</taxon>
        <taxon>Fungi incertae sedis</taxon>
        <taxon>Zoopagomycota</taxon>
        <taxon>Kickxellomycotina</taxon>
        <taxon>Harpellomycetes</taxon>
        <taxon>Harpellales</taxon>
        <taxon>Legeriomycetaceae</taxon>
        <taxon>Smittium</taxon>
    </lineage>
</organism>
<dbReference type="AlphaFoldDB" id="A0A1R1Y9A6"/>
<feature type="region of interest" description="Disordered" evidence="1">
    <location>
        <begin position="224"/>
        <end position="259"/>
    </location>
</feature>
<name>A0A1R1Y9A6_9FUNG</name>
<evidence type="ECO:0000256" key="1">
    <source>
        <dbReference type="SAM" id="MobiDB-lite"/>
    </source>
</evidence>
<keyword evidence="3" id="KW-1185">Reference proteome</keyword>
<feature type="compositionally biased region" description="Basic and acidic residues" evidence="1">
    <location>
        <begin position="356"/>
        <end position="389"/>
    </location>
</feature>
<reference evidence="3" key="1">
    <citation type="submission" date="2017-01" db="EMBL/GenBank/DDBJ databases">
        <authorList>
            <person name="Wang Y."/>
            <person name="White M."/>
            <person name="Kvist S."/>
            <person name="Moncalvo J.-M."/>
        </authorList>
    </citation>
    <scope>NUCLEOTIDE SEQUENCE [LARGE SCALE GENOMIC DNA]</scope>
    <source>
        <strain evidence="3">ID-206-W2</strain>
    </source>
</reference>
<comment type="caution">
    <text evidence="2">The sequence shown here is derived from an EMBL/GenBank/DDBJ whole genome shotgun (WGS) entry which is preliminary data.</text>
</comment>
<evidence type="ECO:0000313" key="3">
    <source>
        <dbReference type="Proteomes" id="UP000187429"/>
    </source>
</evidence>
<feature type="compositionally biased region" description="Polar residues" evidence="1">
    <location>
        <begin position="638"/>
        <end position="651"/>
    </location>
</feature>
<feature type="region of interest" description="Disordered" evidence="1">
    <location>
        <begin position="352"/>
        <end position="408"/>
    </location>
</feature>
<sequence>MSSEYINFRSSEPSVEEDQHISAIIPATVLNVYPELESLISSMSEDFYRTMFTDEEKKKAIYGCPKSSKVCYNPPPINEAAPGSVKKAEAAFNSIQSNPNLTLDDLVVDVLNTIRCIMENAASMATQARLDNLYSGMLFTGKPEQVVESEVKPLIDSEKFETQLAEIKPTKRVRKLQQHDRLRIPPVGGFRGEPGAEVEGASNGFNHSPGGREPLGVQISLGKARGQSVGPENRLPGEPKKSFCSSGPLAWPSATQGWPASTKLNERFDEESAASPKSDTEGASTTDNASYAIQAEARPRGPPNSDGKGSGSINEEGHRGVRILIHRSVVSTCVSVGTEEATSFVFYHLGHGLESSSDKDPRPTARSRETDKRRQDDAQRPRELYRKGTSDVSGAPTGKINDVPTSGAKEPILVEEHVMDIDGLSIRRSNTDSTVLEGPFEEMEWSFVPARNPRSRVIHRCERYDLGHRHWTQKLLWLMEKIRGYTPHQLQGAACSSICLATERNRGPVNSDLIRKYDHPSISKEIWWNYLTRTSQHSGTPVGALPEDEYLASSHVCSVSCEPSGCTELLNRTDRLVPGTTICRPERAAIQLVELEEPVILPTLEPDFTGSPEDETRVDYDESNYACMDISDLVSRHSNTIDFPNTNSMSNRGGPRPDKRKVPTHQEQGLDSNGVENQRSALKEKGVSNAAIELILNSQRSVRR</sequence>
<evidence type="ECO:0000313" key="2">
    <source>
        <dbReference type="EMBL" id="OMJ23507.1"/>
    </source>
</evidence>
<feature type="region of interest" description="Disordered" evidence="1">
    <location>
        <begin position="295"/>
        <end position="315"/>
    </location>
</feature>
<feature type="region of interest" description="Disordered" evidence="1">
    <location>
        <begin position="638"/>
        <end position="683"/>
    </location>
</feature>
<dbReference type="OrthoDB" id="2897838at2759"/>